<name>A0A5P9NEW7_9GAMM</name>
<protein>
    <recommendedName>
        <fullName evidence="1">DUF6316 domain-containing protein</fullName>
    </recommendedName>
</protein>
<reference evidence="2 3" key="1">
    <citation type="submission" date="2019-02" db="EMBL/GenBank/DDBJ databases">
        <authorList>
            <person name="Li S.-H."/>
        </authorList>
    </citation>
    <scope>NUCLEOTIDE SEQUENCE [LARGE SCALE GENOMIC DNA]</scope>
    <source>
        <strain evidence="2 3">IMCC14385</strain>
    </source>
</reference>
<sequence length="71" mass="8460">MSNRSTDTGGHSHFRSERMILEGDKWFFHTREGTIEGPFTCKHDALIQLDMYIRVQQQHYLSREYDQLQVS</sequence>
<proteinExistence type="predicted"/>
<dbReference type="Proteomes" id="UP000326287">
    <property type="component" value="Chromosome"/>
</dbReference>
<dbReference type="OrthoDB" id="6199386at2"/>
<dbReference type="KEGG" id="halc:EY643_00685"/>
<evidence type="ECO:0000313" key="2">
    <source>
        <dbReference type="EMBL" id="QFU74280.1"/>
    </source>
</evidence>
<gene>
    <name evidence="2" type="ORF">EY643_00685</name>
</gene>
<accession>A0A5P9NEW7</accession>
<organism evidence="2 3">
    <name type="scientific">Halioglobus maricola</name>
    <dbReference type="NCBI Taxonomy" id="2601894"/>
    <lineage>
        <taxon>Bacteria</taxon>
        <taxon>Pseudomonadati</taxon>
        <taxon>Pseudomonadota</taxon>
        <taxon>Gammaproteobacteria</taxon>
        <taxon>Cellvibrionales</taxon>
        <taxon>Halieaceae</taxon>
        <taxon>Halioglobus</taxon>
    </lineage>
</organism>
<dbReference type="AlphaFoldDB" id="A0A5P9NEW7"/>
<dbReference type="EMBL" id="CP036422">
    <property type="protein sequence ID" value="QFU74280.1"/>
    <property type="molecule type" value="Genomic_DNA"/>
</dbReference>
<dbReference type="Pfam" id="PF19837">
    <property type="entry name" value="DUF6316"/>
    <property type="match status" value="1"/>
</dbReference>
<keyword evidence="3" id="KW-1185">Reference proteome</keyword>
<feature type="domain" description="DUF6316" evidence="1">
    <location>
        <begin position="4"/>
        <end position="58"/>
    </location>
</feature>
<dbReference type="InterPro" id="IPR045630">
    <property type="entry name" value="DUF6316"/>
</dbReference>
<evidence type="ECO:0000259" key="1">
    <source>
        <dbReference type="Pfam" id="PF19837"/>
    </source>
</evidence>
<dbReference type="RefSeq" id="WP_152660391.1">
    <property type="nucleotide sequence ID" value="NZ_CP036422.1"/>
</dbReference>
<evidence type="ECO:0000313" key="3">
    <source>
        <dbReference type="Proteomes" id="UP000326287"/>
    </source>
</evidence>